<dbReference type="PANTHER" id="PTHR11049:SF24">
    <property type="entry name" value="CYTOSOLIC ACYL COENZYME A THIOESTER HYDROLASE"/>
    <property type="match status" value="1"/>
</dbReference>
<dbReference type="eggNOG" id="COG1607">
    <property type="taxonomic scope" value="Bacteria"/>
</dbReference>
<dbReference type="Proteomes" id="UP000024329">
    <property type="component" value="Unassembled WGS sequence"/>
</dbReference>
<dbReference type="GO" id="GO:0005829">
    <property type="term" value="C:cytosol"/>
    <property type="evidence" value="ECO:0007669"/>
    <property type="project" value="TreeGrafter"/>
</dbReference>
<dbReference type="EMBL" id="JFYZ01000011">
    <property type="protein sequence ID" value="EZP81740.1"/>
    <property type="molecule type" value="Genomic_DNA"/>
</dbReference>
<evidence type="ECO:0000313" key="7">
    <source>
        <dbReference type="Proteomes" id="UP000024329"/>
    </source>
</evidence>
<reference evidence="6 7" key="1">
    <citation type="submission" date="2014-03" db="EMBL/GenBank/DDBJ databases">
        <title>Whole genome sequence of Novosphingobium resinovorum KF1.</title>
        <authorList>
            <person name="Gan H.M."/>
            <person name="Gan H.Y."/>
            <person name="Chew T.H."/>
            <person name="Savka M.A."/>
        </authorList>
    </citation>
    <scope>NUCLEOTIDE SEQUENCE [LARGE SCALE GENOMIC DNA]</scope>
    <source>
        <strain evidence="6 7">KF1</strain>
    </source>
</reference>
<comment type="caution">
    <text evidence="6">The sequence shown here is derived from an EMBL/GenBank/DDBJ whole genome shotgun (WGS) entry which is preliminary data.</text>
</comment>
<sequence length="281" mass="30696">METIPDQADGRVSHSYSGGRPATVTRIDEYDMTLKTTPAAHAVQLIDAVFPGDTNHHGTLFGGVALAHMDKIAFLVAARHARAPFVTARTERIDFENPGRIGDLIEATGLITRVGTRSVDVEVELVAENPLTGERRLCTRGLFVLVAPKGPDTKLPFPPLPEPAPSVETGRLHMVDMVFPAQTNHYGSLFGGDALKMMGRAAFIASSRHMRRPMIMGTSDRIDFKSPIREGEMIELISEVVMAGPDSVLIRVELWAENLMNGERRHSATSTFTMVVVERAA</sequence>
<feature type="domain" description="HotDog ACOT-type" evidence="5">
    <location>
        <begin position="39"/>
        <end position="151"/>
    </location>
</feature>
<dbReference type="Gene3D" id="3.10.129.10">
    <property type="entry name" value="Hotdog Thioesterase"/>
    <property type="match status" value="2"/>
</dbReference>
<dbReference type="GO" id="GO:0052816">
    <property type="term" value="F:long-chain fatty acyl-CoA hydrolase activity"/>
    <property type="evidence" value="ECO:0007669"/>
    <property type="project" value="TreeGrafter"/>
</dbReference>
<evidence type="ECO:0000256" key="1">
    <source>
        <dbReference type="ARBA" id="ARBA00010458"/>
    </source>
</evidence>
<dbReference type="InterPro" id="IPR029069">
    <property type="entry name" value="HotDog_dom_sf"/>
</dbReference>
<organism evidence="6 7">
    <name type="scientific">Novosphingobium resinovorum</name>
    <dbReference type="NCBI Taxonomy" id="158500"/>
    <lineage>
        <taxon>Bacteria</taxon>
        <taxon>Pseudomonadati</taxon>
        <taxon>Pseudomonadota</taxon>
        <taxon>Alphaproteobacteria</taxon>
        <taxon>Sphingomonadales</taxon>
        <taxon>Sphingomonadaceae</taxon>
        <taxon>Novosphingobium</taxon>
    </lineage>
</organism>
<evidence type="ECO:0000256" key="3">
    <source>
        <dbReference type="PROSITE-ProRule" id="PRU01106"/>
    </source>
</evidence>
<evidence type="ECO:0000256" key="2">
    <source>
        <dbReference type="ARBA" id="ARBA00022801"/>
    </source>
</evidence>
<accession>A0A031JXT0</accession>
<comment type="similarity">
    <text evidence="1">Belongs to the acyl coenzyme A hydrolase family.</text>
</comment>
<evidence type="ECO:0000256" key="4">
    <source>
        <dbReference type="SAM" id="MobiDB-lite"/>
    </source>
</evidence>
<dbReference type="PANTHER" id="PTHR11049">
    <property type="entry name" value="ACYL COENZYME A THIOESTER HYDROLASE"/>
    <property type="match status" value="1"/>
</dbReference>
<dbReference type="InterPro" id="IPR033120">
    <property type="entry name" value="HOTDOG_ACOT"/>
</dbReference>
<dbReference type="InterPro" id="IPR040170">
    <property type="entry name" value="Cytosol_ACT"/>
</dbReference>
<dbReference type="PROSITE" id="PS51770">
    <property type="entry name" value="HOTDOG_ACOT"/>
    <property type="match status" value="2"/>
</dbReference>
<dbReference type="Pfam" id="PF03061">
    <property type="entry name" value="4HBT"/>
    <property type="match status" value="2"/>
</dbReference>
<dbReference type="AlphaFoldDB" id="A0A031JXT0"/>
<protein>
    <recommendedName>
        <fullName evidence="5">HotDog ACOT-type domain-containing protein</fullName>
    </recommendedName>
</protein>
<feature type="region of interest" description="Disordered" evidence="4">
    <location>
        <begin position="1"/>
        <end position="20"/>
    </location>
</feature>
<dbReference type="InterPro" id="IPR006683">
    <property type="entry name" value="Thioestr_dom"/>
</dbReference>
<dbReference type="PATRIC" id="fig|158500.4.peg.2445"/>
<name>A0A031JXT0_9SPHN</name>
<keyword evidence="2 3" id="KW-0378">Hydrolase</keyword>
<feature type="domain" description="HotDog ACOT-type" evidence="5">
    <location>
        <begin position="168"/>
        <end position="280"/>
    </location>
</feature>
<dbReference type="SUPFAM" id="SSF54637">
    <property type="entry name" value="Thioesterase/thiol ester dehydrase-isomerase"/>
    <property type="match status" value="2"/>
</dbReference>
<dbReference type="CDD" id="cd03442">
    <property type="entry name" value="BFIT_BACH"/>
    <property type="match status" value="2"/>
</dbReference>
<gene>
    <name evidence="6" type="ORF">BV97_02398</name>
</gene>
<dbReference type="GO" id="GO:0006637">
    <property type="term" value="P:acyl-CoA metabolic process"/>
    <property type="evidence" value="ECO:0007669"/>
    <property type="project" value="TreeGrafter"/>
</dbReference>
<evidence type="ECO:0000313" key="6">
    <source>
        <dbReference type="EMBL" id="EZP81740.1"/>
    </source>
</evidence>
<dbReference type="STRING" id="158500.BES08_16305"/>
<proteinExistence type="inferred from homology"/>
<dbReference type="GO" id="GO:0009062">
    <property type="term" value="P:fatty acid catabolic process"/>
    <property type="evidence" value="ECO:0007669"/>
    <property type="project" value="TreeGrafter"/>
</dbReference>
<evidence type="ECO:0000259" key="5">
    <source>
        <dbReference type="PROSITE" id="PS51770"/>
    </source>
</evidence>